<dbReference type="Gene3D" id="3.40.50.300">
    <property type="entry name" value="P-loop containing nucleotide triphosphate hydrolases"/>
    <property type="match status" value="1"/>
</dbReference>
<sequence>MELEEQKSLYEQYENVKKSGLIPIPDVPDYIKNNLKYEFFEWQKEAFENFILNEKAREAKKINTPNHLMFNMATGTGKTLLMAALILYYYHEKGINKFIFFVNQNAIVGKTQSNFLEVNHNKYLFAENIEIDGIPIKIKEVEQFSNFSDDIQIKFTTIHKLHNSVYNEKENEVLLSDLMKKDIVLIADEAHHLNSSTSKGNDFEDLSFIGELKDGAKDEDVEKSWEKTVIYHLLDKEYKVENNQNVLLEFTATIPKEEAIQAKYKPLTIYKFDLPDFVRAGYTKEIGLIPSDGNKKQRILQALLFNWYRSQIALDYNIPNFKPVILFRSKLIDASKKDFEEFNQLIKNLKPEDFSFLNNLKVDESQSQSYQNKLIHITKINKYIHDKSISFIDIIAFLQREFDERNCLITNSKTNTTQKEKTDSETDRLLNSLEDPRNHIRAIFTVQRLTEGWDVLNLYDIVRLYEGRDEGHDKKSGKRISGSSTTSEVQLIGRGIRYYPFDYNNLQKNKRKFDNNTEHELHCLEEFNFHSDADERYIDELKRELRNKGLVNDKRIEKKFSFKKEFEQYVNGMMLFANEQIENPERKLTTLDDILNSSKAFVYEVKDSGLYSKLIQLHFEKNVDDEVLSVAETPEKHTLYKKFADFLEEKHIVFKALHILNLRTNSYFRFETLKEKQDVKSIDEFLQKIKEKEIQIVCDSRVTFESGLSNEEKLNCLVGFFEWLGAELETYDVPYKGSEFTLKPLIECFPEEKRNQSRMINMDNEDDKNKNLALEEKLQKLDWYANEGFWGTSEERALISYIENNLGNLNQNYSEIKLLRNEEIFKIYDFDHGQGFEPDFILFLKSKETAHFLQVFIEPKGEQLFEKDAWKNTFLNQIAEKYGVEKIVISEFEQYRLVALPFFNSNHIATKNQFEAKFQKLL</sequence>
<feature type="domain" description="Helicase ATP-binding" evidence="2">
    <location>
        <begin position="59"/>
        <end position="272"/>
    </location>
</feature>
<dbReference type="PANTHER" id="PTHR47396:SF1">
    <property type="entry name" value="ATP-DEPENDENT HELICASE IRC3-RELATED"/>
    <property type="match status" value="1"/>
</dbReference>
<evidence type="ECO:0000313" key="3">
    <source>
        <dbReference type="EMBL" id="MBB5226550.1"/>
    </source>
</evidence>
<keyword evidence="1" id="KW-0812">Transmembrane</keyword>
<dbReference type="SUPFAM" id="SSF52540">
    <property type="entry name" value="P-loop containing nucleoside triphosphate hydrolases"/>
    <property type="match status" value="2"/>
</dbReference>
<evidence type="ECO:0000256" key="1">
    <source>
        <dbReference type="SAM" id="Phobius"/>
    </source>
</evidence>
<dbReference type="Proteomes" id="UP000518887">
    <property type="component" value="Unassembled WGS sequence"/>
</dbReference>
<feature type="transmembrane region" description="Helical" evidence="1">
    <location>
        <begin position="68"/>
        <end position="90"/>
    </location>
</feature>
<proteinExistence type="predicted"/>
<dbReference type="RefSeq" id="WP_184659932.1">
    <property type="nucleotide sequence ID" value="NZ_CP031518.1"/>
</dbReference>
<dbReference type="GO" id="GO:0005524">
    <property type="term" value="F:ATP binding"/>
    <property type="evidence" value="ECO:0007669"/>
    <property type="project" value="InterPro"/>
</dbReference>
<reference evidence="3 4" key="1">
    <citation type="submission" date="2020-08" db="EMBL/GenBank/DDBJ databases">
        <title>Genomic Encyclopedia of Type Strains, Phase IV (KMG-IV): sequencing the most valuable type-strain genomes for metagenomic binning, comparative biology and taxonomic classification.</title>
        <authorList>
            <person name="Goeker M."/>
        </authorList>
    </citation>
    <scope>NUCLEOTIDE SEQUENCE [LARGE SCALE GENOMIC DNA]</scope>
    <source>
        <strain evidence="3 4">DSM 103462</strain>
    </source>
</reference>
<dbReference type="Pfam" id="PF04851">
    <property type="entry name" value="ResIII"/>
    <property type="match status" value="1"/>
</dbReference>
<dbReference type="AlphaFoldDB" id="A0A7W8LML8"/>
<gene>
    <name evidence="3" type="ORF">HNP76_001931</name>
</gene>
<protein>
    <submittedName>
        <fullName evidence="3">Type III restriction enzyme</fullName>
        <ecNumber evidence="3">3.1.21.5</ecNumber>
    </submittedName>
</protein>
<dbReference type="EMBL" id="JACHFQ010000006">
    <property type="protein sequence ID" value="MBB5226550.1"/>
    <property type="molecule type" value="Genomic_DNA"/>
</dbReference>
<dbReference type="GO" id="GO:0015668">
    <property type="term" value="F:type III site-specific deoxyribonuclease activity"/>
    <property type="evidence" value="ECO:0007669"/>
    <property type="project" value="UniProtKB-EC"/>
</dbReference>
<keyword evidence="1" id="KW-1133">Transmembrane helix</keyword>
<keyword evidence="4" id="KW-1185">Reference proteome</keyword>
<keyword evidence="1" id="KW-0472">Membrane</keyword>
<keyword evidence="3" id="KW-0378">Hydrolase</keyword>
<evidence type="ECO:0000313" key="4">
    <source>
        <dbReference type="Proteomes" id="UP000518887"/>
    </source>
</evidence>
<dbReference type="PROSITE" id="PS51192">
    <property type="entry name" value="HELICASE_ATP_BIND_1"/>
    <property type="match status" value="1"/>
</dbReference>
<dbReference type="GO" id="GO:0005829">
    <property type="term" value="C:cytosol"/>
    <property type="evidence" value="ECO:0007669"/>
    <property type="project" value="TreeGrafter"/>
</dbReference>
<dbReference type="SMART" id="SM00487">
    <property type="entry name" value="DEXDc"/>
    <property type="match status" value="1"/>
</dbReference>
<comment type="caution">
    <text evidence="3">The sequence shown here is derived from an EMBL/GenBank/DDBJ whole genome shotgun (WGS) entry which is preliminary data.</text>
</comment>
<organism evidence="3 4">
    <name type="scientific">Treponema ruminis</name>
    <dbReference type="NCBI Taxonomy" id="744515"/>
    <lineage>
        <taxon>Bacteria</taxon>
        <taxon>Pseudomonadati</taxon>
        <taxon>Spirochaetota</taxon>
        <taxon>Spirochaetia</taxon>
        <taxon>Spirochaetales</taxon>
        <taxon>Treponemataceae</taxon>
        <taxon>Treponema</taxon>
    </lineage>
</organism>
<dbReference type="GO" id="GO:0003677">
    <property type="term" value="F:DNA binding"/>
    <property type="evidence" value="ECO:0007669"/>
    <property type="project" value="InterPro"/>
</dbReference>
<dbReference type="InterPro" id="IPR006935">
    <property type="entry name" value="Helicase/UvrB_N"/>
</dbReference>
<dbReference type="InterPro" id="IPR014001">
    <property type="entry name" value="Helicase_ATP-bd"/>
</dbReference>
<dbReference type="PANTHER" id="PTHR47396">
    <property type="entry name" value="TYPE I RESTRICTION ENZYME ECOKI R PROTEIN"/>
    <property type="match status" value="1"/>
</dbReference>
<dbReference type="CDD" id="cd18785">
    <property type="entry name" value="SF2_C"/>
    <property type="match status" value="1"/>
</dbReference>
<evidence type="ECO:0000259" key="2">
    <source>
        <dbReference type="PROSITE" id="PS51192"/>
    </source>
</evidence>
<dbReference type="InterPro" id="IPR050742">
    <property type="entry name" value="Helicase_Restrict-Modif_Enz"/>
</dbReference>
<accession>A0A7W8LML8</accession>
<name>A0A7W8LML8_9SPIR</name>
<dbReference type="EC" id="3.1.21.5" evidence="3"/>
<dbReference type="InterPro" id="IPR027417">
    <property type="entry name" value="P-loop_NTPase"/>
</dbReference>